<organism evidence="2 3">
    <name type="scientific">Dispira parvispora</name>
    <dbReference type="NCBI Taxonomy" id="1520584"/>
    <lineage>
        <taxon>Eukaryota</taxon>
        <taxon>Fungi</taxon>
        <taxon>Fungi incertae sedis</taxon>
        <taxon>Zoopagomycota</taxon>
        <taxon>Kickxellomycotina</taxon>
        <taxon>Dimargaritomycetes</taxon>
        <taxon>Dimargaritales</taxon>
        <taxon>Dimargaritaceae</taxon>
        <taxon>Dispira</taxon>
    </lineage>
</organism>
<dbReference type="EMBL" id="JANBPY010002856">
    <property type="protein sequence ID" value="KAJ1953492.1"/>
    <property type="molecule type" value="Genomic_DNA"/>
</dbReference>
<dbReference type="AlphaFoldDB" id="A0A9W8E414"/>
<comment type="caution">
    <text evidence="2">The sequence shown here is derived from an EMBL/GenBank/DDBJ whole genome shotgun (WGS) entry which is preliminary data.</text>
</comment>
<accession>A0A9W8E414</accession>
<keyword evidence="3" id="KW-1185">Reference proteome</keyword>
<evidence type="ECO:0000313" key="2">
    <source>
        <dbReference type="EMBL" id="KAJ1953492.1"/>
    </source>
</evidence>
<gene>
    <name evidence="2" type="ORF">IWQ62_005979</name>
</gene>
<dbReference type="Proteomes" id="UP001150925">
    <property type="component" value="Unassembled WGS sequence"/>
</dbReference>
<reference evidence="2" key="1">
    <citation type="submission" date="2022-07" db="EMBL/GenBank/DDBJ databases">
        <title>Phylogenomic reconstructions and comparative analyses of Kickxellomycotina fungi.</title>
        <authorList>
            <person name="Reynolds N.K."/>
            <person name="Stajich J.E."/>
            <person name="Barry K."/>
            <person name="Grigoriev I.V."/>
            <person name="Crous P."/>
            <person name="Smith M.E."/>
        </authorList>
    </citation>
    <scope>NUCLEOTIDE SEQUENCE</scope>
    <source>
        <strain evidence="2">RSA 1196</strain>
    </source>
</reference>
<sequence length="185" mass="21363">MVRCNLILVFCASLSLAAAAENDQQQDNVIPFQSYGEFEVTMDTAEPMPEVDSSDDASLKNIDPLPTKEPYREFWRTIFDLSGTDKTMQIGIINILNAKNKGHDKLLKDKQRRYSTWKVKLSHKGKGFDARDPKYYYYNPMMYLMELNAPDVAIALFKRLYRIDGEPKPTPKGDITWRVVRDDML</sequence>
<proteinExistence type="predicted"/>
<evidence type="ECO:0000313" key="3">
    <source>
        <dbReference type="Proteomes" id="UP001150925"/>
    </source>
</evidence>
<feature type="non-terminal residue" evidence="2">
    <location>
        <position position="185"/>
    </location>
</feature>
<protein>
    <submittedName>
        <fullName evidence="2">Uncharacterized protein</fullName>
    </submittedName>
</protein>
<feature type="chain" id="PRO_5040885772" evidence="1">
    <location>
        <begin position="20"/>
        <end position="185"/>
    </location>
</feature>
<keyword evidence="1" id="KW-0732">Signal</keyword>
<evidence type="ECO:0000256" key="1">
    <source>
        <dbReference type="SAM" id="SignalP"/>
    </source>
</evidence>
<name>A0A9W8E414_9FUNG</name>
<feature type="signal peptide" evidence="1">
    <location>
        <begin position="1"/>
        <end position="19"/>
    </location>
</feature>